<keyword evidence="3 11" id="KW-0812">Transmembrane</keyword>
<dbReference type="CDD" id="cd16461">
    <property type="entry name" value="RING-H2_EL5-like"/>
    <property type="match status" value="1"/>
</dbReference>
<feature type="region of interest" description="Disordered" evidence="10">
    <location>
        <begin position="198"/>
        <end position="238"/>
    </location>
</feature>
<keyword evidence="5" id="KW-0862">Zinc</keyword>
<dbReference type="GO" id="GO:0016740">
    <property type="term" value="F:transferase activity"/>
    <property type="evidence" value="ECO:0007669"/>
    <property type="project" value="UniProtKB-KW"/>
</dbReference>
<dbReference type="InterPro" id="IPR001841">
    <property type="entry name" value="Znf_RING"/>
</dbReference>
<evidence type="ECO:0000313" key="14">
    <source>
        <dbReference type="EMBL" id="JAG88057.1"/>
    </source>
</evidence>
<comment type="similarity">
    <text evidence="8">Belongs to the RING-type zinc finger family. ATL subfamily.</text>
</comment>
<dbReference type="InterPro" id="IPR013083">
    <property type="entry name" value="Znf_RING/FYVE/PHD"/>
</dbReference>
<evidence type="ECO:0000256" key="10">
    <source>
        <dbReference type="SAM" id="MobiDB-lite"/>
    </source>
</evidence>
<evidence type="ECO:0000256" key="8">
    <source>
        <dbReference type="ARBA" id="ARBA00024209"/>
    </source>
</evidence>
<dbReference type="EMBL" id="GCHU01010035">
    <property type="protein sequence ID" value="JAG88057.1"/>
    <property type="molecule type" value="Transcribed_RNA"/>
</dbReference>
<evidence type="ECO:0000256" key="6">
    <source>
        <dbReference type="ARBA" id="ARBA00022989"/>
    </source>
</evidence>
<feature type="compositionally biased region" description="Polar residues" evidence="10">
    <location>
        <begin position="225"/>
        <end position="238"/>
    </location>
</feature>
<dbReference type="Gene3D" id="3.30.40.10">
    <property type="entry name" value="Zinc/RING finger domain, C3HC4 (zinc finger)"/>
    <property type="match status" value="1"/>
</dbReference>
<keyword evidence="4" id="KW-0479">Metal-binding</keyword>
<evidence type="ECO:0000256" key="7">
    <source>
        <dbReference type="ARBA" id="ARBA00023136"/>
    </source>
</evidence>
<evidence type="ECO:0000256" key="5">
    <source>
        <dbReference type="ARBA" id="ARBA00022833"/>
    </source>
</evidence>
<evidence type="ECO:0000256" key="9">
    <source>
        <dbReference type="PROSITE-ProRule" id="PRU00175"/>
    </source>
</evidence>
<keyword evidence="9" id="KW-0863">Zinc-finger</keyword>
<accession>A0A0C9S704</accession>
<dbReference type="PANTHER" id="PTHR46905:SF21">
    <property type="entry name" value="RING-TYPE E3 UBIQUITIN TRANSFERASE"/>
    <property type="match status" value="1"/>
</dbReference>
<feature type="compositionally biased region" description="Low complexity" evidence="10">
    <location>
        <begin position="34"/>
        <end position="45"/>
    </location>
</feature>
<reference evidence="14" key="1">
    <citation type="submission" date="2015-02" db="EMBL/GenBank/DDBJ databases">
        <title>A transcriptome of Wollemia nobilis - a relic of Gondwana.</title>
        <authorList>
            <person name="Chia J.Y."/>
            <person name="Leong Y.S."/>
            <person name="Abdul Karim S."/>
            <person name="Wan Azmi N."/>
            <person name="Hercus R."/>
            <person name="Croft L."/>
        </authorList>
    </citation>
    <scope>NUCLEOTIDE SEQUENCE</scope>
    <source>
        <strain evidence="14">MaeBrown</strain>
        <tissue evidence="14">Leaf</tissue>
    </source>
</reference>
<feature type="compositionally biased region" description="Low complexity" evidence="10">
    <location>
        <begin position="198"/>
        <end position="224"/>
    </location>
</feature>
<evidence type="ECO:0000256" key="2">
    <source>
        <dbReference type="ARBA" id="ARBA00022679"/>
    </source>
</evidence>
<feature type="region of interest" description="Disordered" evidence="10">
    <location>
        <begin position="20"/>
        <end position="54"/>
    </location>
</feature>
<dbReference type="PANTHER" id="PTHR46905">
    <property type="entry name" value="RING-H2 FINGER PROTEIN ATL78"/>
    <property type="match status" value="1"/>
</dbReference>
<evidence type="ECO:0000259" key="12">
    <source>
        <dbReference type="PROSITE" id="PS50089"/>
    </source>
</evidence>
<evidence type="ECO:0000256" key="3">
    <source>
        <dbReference type="ARBA" id="ARBA00022692"/>
    </source>
</evidence>
<dbReference type="GO" id="GO:0016567">
    <property type="term" value="P:protein ubiquitination"/>
    <property type="evidence" value="ECO:0007669"/>
    <property type="project" value="InterPro"/>
</dbReference>
<dbReference type="InterPro" id="IPR044602">
    <property type="entry name" value="ATL10/ATL72-79-like"/>
</dbReference>
<dbReference type="SUPFAM" id="SSF57850">
    <property type="entry name" value="RING/U-box"/>
    <property type="match status" value="1"/>
</dbReference>
<evidence type="ECO:0000256" key="11">
    <source>
        <dbReference type="SAM" id="Phobius"/>
    </source>
</evidence>
<dbReference type="GO" id="GO:0016020">
    <property type="term" value="C:membrane"/>
    <property type="evidence" value="ECO:0007669"/>
    <property type="project" value="UniProtKB-SubCell"/>
</dbReference>
<name>A0A0C9S704_9CONI</name>
<keyword evidence="7 11" id="KW-0472">Membrane</keyword>
<dbReference type="PROSITE" id="PS50089">
    <property type="entry name" value="ZF_RING_2"/>
    <property type="match status" value="1"/>
</dbReference>
<dbReference type="AlphaFoldDB" id="A0A0C9S704"/>
<sequence>MTRIFALAGERRAALEPRVPVDVGGRNNNGHEPGAGAAAAATATGPEQRHGVPPYSSETNFDTNMVIILAALLCALICALGLNSIVRCALRCSRRMVFESAEDGAVRIANTGIKRRTLRSLPIFVYGGPGAPPLPGLCTDCPICLAEFIHGDKVRVLPKCNHGFHVKCVDTWLLSHSSCPTCRQCLLEISENVYTNNHSSSAGNSNNPGVEAAPPARQPQQEAPSDSSVPEISGATQA</sequence>
<keyword evidence="6 11" id="KW-1133">Transmembrane helix</keyword>
<keyword evidence="2" id="KW-0808">Transferase</keyword>
<organism evidence="14">
    <name type="scientific">Wollemia nobilis</name>
    <dbReference type="NCBI Taxonomy" id="56998"/>
    <lineage>
        <taxon>Eukaryota</taxon>
        <taxon>Viridiplantae</taxon>
        <taxon>Streptophyta</taxon>
        <taxon>Embryophyta</taxon>
        <taxon>Tracheophyta</taxon>
        <taxon>Spermatophyta</taxon>
        <taxon>Pinopsida</taxon>
        <taxon>Pinidae</taxon>
        <taxon>Conifers II</taxon>
        <taxon>Araucariales</taxon>
        <taxon>Araucariaceae</taxon>
        <taxon>Wollemia</taxon>
    </lineage>
</organism>
<proteinExistence type="inferred from homology"/>
<evidence type="ECO:0000256" key="1">
    <source>
        <dbReference type="ARBA" id="ARBA00004167"/>
    </source>
</evidence>
<dbReference type="Pfam" id="PF13639">
    <property type="entry name" value="zf-RING_2"/>
    <property type="match status" value="1"/>
</dbReference>
<feature type="domain" description="RING-type" evidence="12">
    <location>
        <begin position="141"/>
        <end position="183"/>
    </location>
</feature>
<dbReference type="SMART" id="SM00184">
    <property type="entry name" value="RING"/>
    <property type="match status" value="1"/>
</dbReference>
<dbReference type="GO" id="GO:0008270">
    <property type="term" value="F:zinc ion binding"/>
    <property type="evidence" value="ECO:0007669"/>
    <property type="project" value="UniProtKB-KW"/>
</dbReference>
<dbReference type="EMBL" id="GCHU01010036">
    <property type="protein sequence ID" value="JAG88056.1"/>
    <property type="molecule type" value="Transcribed_RNA"/>
</dbReference>
<protein>
    <submittedName>
        <fullName evidence="14">TSA: Wollemia nobilis Ref_Wollemi_Transcript_10090_1462 transcribed RNA sequence</fullName>
    </submittedName>
    <submittedName>
        <fullName evidence="13">TSA: Wollemia nobilis Ref_Wollemi_Transcript_10091_1617 transcribed RNA sequence</fullName>
    </submittedName>
</protein>
<evidence type="ECO:0000313" key="13">
    <source>
        <dbReference type="EMBL" id="JAG88056.1"/>
    </source>
</evidence>
<evidence type="ECO:0000256" key="4">
    <source>
        <dbReference type="ARBA" id="ARBA00022723"/>
    </source>
</evidence>
<feature type="transmembrane region" description="Helical" evidence="11">
    <location>
        <begin position="65"/>
        <end position="86"/>
    </location>
</feature>
<comment type="subcellular location">
    <subcellularLocation>
        <location evidence="1">Membrane</location>
        <topology evidence="1">Single-pass membrane protein</topology>
    </subcellularLocation>
</comment>